<dbReference type="Pfam" id="PF00370">
    <property type="entry name" value="FGGY_N"/>
    <property type="match status" value="1"/>
</dbReference>
<accession>A0ABS4G4E7</accession>
<keyword evidence="2 4" id="KW-0808">Transferase</keyword>
<dbReference type="InterPro" id="IPR018484">
    <property type="entry name" value="FGGY_N"/>
</dbReference>
<reference evidence="7 8" key="1">
    <citation type="submission" date="2021-03" db="EMBL/GenBank/DDBJ databases">
        <title>Genomic Encyclopedia of Type Strains, Phase IV (KMG-IV): sequencing the most valuable type-strain genomes for metagenomic binning, comparative biology and taxonomic classification.</title>
        <authorList>
            <person name="Goeker M."/>
        </authorList>
    </citation>
    <scope>NUCLEOTIDE SEQUENCE [LARGE SCALE GENOMIC DNA]</scope>
    <source>
        <strain evidence="7 8">DSM 6139</strain>
    </source>
</reference>
<dbReference type="InterPro" id="IPR018483">
    <property type="entry name" value="Carb_kinase_FGGY_CS"/>
</dbReference>
<evidence type="ECO:0000256" key="1">
    <source>
        <dbReference type="ARBA" id="ARBA00009156"/>
    </source>
</evidence>
<dbReference type="Pfam" id="PF02782">
    <property type="entry name" value="FGGY_C"/>
    <property type="match status" value="1"/>
</dbReference>
<dbReference type="Gene3D" id="3.30.420.40">
    <property type="match status" value="2"/>
</dbReference>
<dbReference type="PANTHER" id="PTHR43095:SF2">
    <property type="entry name" value="GLUCONOKINASE"/>
    <property type="match status" value="1"/>
</dbReference>
<evidence type="ECO:0000256" key="4">
    <source>
        <dbReference type="RuleBase" id="RU003733"/>
    </source>
</evidence>
<sequence>MQTPVYMGIDIGTSKIKACLFDHEGRLVKQVIEDSVIMKSDDGHLELDAMNLFDTLIALVRIASRGYESDIASISFSVTSPTVMFLDDELTPLLPAILYLDNRSTEIVSRYVEKIGGKDEYFRRTGNNPSSSTCSAALIEWVRENEPKVWEKVHKFAYLNSYLAAKFTGNLFADPTVASYSGMVDIRKPKDWDDSLLEAFGIDRDLLPPIITPYESVGTLTPEMALITGLNSNVAVAVGSADTAASSFGLGITKQGDVFESLGTSGVFTICLDEPVFDKAFMNRSHVIPGLWLAHGAMSTTGAAINWLINDVFTELTCVEEIEQAGWTSIPGANGVVFLPYLSGERSPVFDSNTCGVFFGLGLKTRKADLVRAVYESSAYGMYQLYNIAKERWNIDPESVKCVGGASSSELALSIRADLFGIPFNTVEAPNSSAFGAAMLGAIASGHHTLESVPTCSNLMHEVVPVEINESQYRCNYEIYRELYPALDKLMHKDRLCMKMAVQ</sequence>
<dbReference type="EMBL" id="JAGGKC010000014">
    <property type="protein sequence ID" value="MBP1919417.1"/>
    <property type="molecule type" value="Genomic_DNA"/>
</dbReference>
<proteinExistence type="inferred from homology"/>
<evidence type="ECO:0000256" key="2">
    <source>
        <dbReference type="ARBA" id="ARBA00022679"/>
    </source>
</evidence>
<comment type="similarity">
    <text evidence="1 4">Belongs to the FGGY kinase family.</text>
</comment>
<dbReference type="InterPro" id="IPR050406">
    <property type="entry name" value="FGGY_Carb_Kinase"/>
</dbReference>
<evidence type="ECO:0000259" key="5">
    <source>
        <dbReference type="Pfam" id="PF00370"/>
    </source>
</evidence>
<protein>
    <submittedName>
        <fullName evidence="7">Xylulokinase</fullName>
        <ecNumber evidence="7">2.7.1.17</ecNumber>
    </submittedName>
</protein>
<evidence type="ECO:0000313" key="7">
    <source>
        <dbReference type="EMBL" id="MBP1919417.1"/>
    </source>
</evidence>
<dbReference type="GO" id="GO:0004856">
    <property type="term" value="F:D-xylulokinase activity"/>
    <property type="evidence" value="ECO:0007669"/>
    <property type="project" value="UniProtKB-EC"/>
</dbReference>
<dbReference type="CDD" id="cd07808">
    <property type="entry name" value="ASKHA_NBD_FGGY_EcXK-like"/>
    <property type="match status" value="1"/>
</dbReference>
<dbReference type="InterPro" id="IPR000577">
    <property type="entry name" value="Carb_kinase_FGGY"/>
</dbReference>
<dbReference type="SUPFAM" id="SSF53067">
    <property type="entry name" value="Actin-like ATPase domain"/>
    <property type="match status" value="2"/>
</dbReference>
<feature type="domain" description="Carbohydrate kinase FGGY C-terminal" evidence="6">
    <location>
        <begin position="261"/>
        <end position="444"/>
    </location>
</feature>
<dbReference type="InterPro" id="IPR043129">
    <property type="entry name" value="ATPase_NBD"/>
</dbReference>
<evidence type="ECO:0000313" key="8">
    <source>
        <dbReference type="Proteomes" id="UP001519271"/>
    </source>
</evidence>
<feature type="domain" description="Carbohydrate kinase FGGY N-terminal" evidence="5">
    <location>
        <begin position="5"/>
        <end position="249"/>
    </location>
</feature>
<dbReference type="PROSITE" id="PS00445">
    <property type="entry name" value="FGGY_KINASES_2"/>
    <property type="match status" value="1"/>
</dbReference>
<gene>
    <name evidence="7" type="ORF">J2Z34_001906</name>
</gene>
<organism evidence="7 8">
    <name type="scientific">Youngiibacter multivorans</name>
    <dbReference type="NCBI Taxonomy" id="937251"/>
    <lineage>
        <taxon>Bacteria</taxon>
        <taxon>Bacillati</taxon>
        <taxon>Bacillota</taxon>
        <taxon>Clostridia</taxon>
        <taxon>Eubacteriales</taxon>
        <taxon>Clostridiaceae</taxon>
        <taxon>Youngiibacter</taxon>
    </lineage>
</organism>
<name>A0ABS4G4E7_9CLOT</name>
<evidence type="ECO:0000259" key="6">
    <source>
        <dbReference type="Pfam" id="PF02782"/>
    </source>
</evidence>
<evidence type="ECO:0000256" key="3">
    <source>
        <dbReference type="ARBA" id="ARBA00022777"/>
    </source>
</evidence>
<dbReference type="InterPro" id="IPR018485">
    <property type="entry name" value="FGGY_C"/>
</dbReference>
<dbReference type="PIRSF" id="PIRSF000538">
    <property type="entry name" value="GlpK"/>
    <property type="match status" value="1"/>
</dbReference>
<comment type="caution">
    <text evidence="7">The sequence shown here is derived from an EMBL/GenBank/DDBJ whole genome shotgun (WGS) entry which is preliminary data.</text>
</comment>
<dbReference type="Proteomes" id="UP001519271">
    <property type="component" value="Unassembled WGS sequence"/>
</dbReference>
<keyword evidence="3 4" id="KW-0418">Kinase</keyword>
<dbReference type="RefSeq" id="WP_209459614.1">
    <property type="nucleotide sequence ID" value="NZ_JAGGKC010000014.1"/>
</dbReference>
<keyword evidence="8" id="KW-1185">Reference proteome</keyword>
<dbReference type="EC" id="2.7.1.17" evidence="7"/>
<dbReference type="PANTHER" id="PTHR43095">
    <property type="entry name" value="SUGAR KINASE"/>
    <property type="match status" value="1"/>
</dbReference>